<dbReference type="InterPro" id="IPR058627">
    <property type="entry name" value="MdtA-like_C"/>
</dbReference>
<accession>A0A0A3XG15</accession>
<feature type="signal peptide" evidence="3">
    <location>
        <begin position="1"/>
        <end position="27"/>
    </location>
</feature>
<reference evidence="6 7" key="1">
    <citation type="submission" date="2014-09" db="EMBL/GenBank/DDBJ databases">
        <title>Draft genome of Bradyrhizobium japonicum Is-34.</title>
        <authorList>
            <person name="Tsurumaru H."/>
            <person name="Yamakawa T."/>
            <person name="Hashimoto S."/>
            <person name="Okizaki K."/>
            <person name="Kanesaki Y."/>
            <person name="Yoshikawa H."/>
            <person name="Yajima S."/>
        </authorList>
    </citation>
    <scope>NUCLEOTIDE SEQUENCE [LARGE SCALE GENOMIC DNA]</scope>
    <source>
        <strain evidence="6 7">Is-34</strain>
    </source>
</reference>
<dbReference type="PROSITE" id="PS51257">
    <property type="entry name" value="PROKAR_LIPOPROTEIN"/>
    <property type="match status" value="1"/>
</dbReference>
<feature type="domain" description="Multidrug resistance protein MdtA-like C-terminal permuted SH3" evidence="5">
    <location>
        <begin position="298"/>
        <end position="353"/>
    </location>
</feature>
<dbReference type="STRING" id="375.BKD09_RS38915"/>
<keyword evidence="3" id="KW-0732">Signal</keyword>
<evidence type="ECO:0000313" key="6">
    <source>
        <dbReference type="EMBL" id="KGT73367.1"/>
    </source>
</evidence>
<dbReference type="EMBL" id="JRPN01000048">
    <property type="protein sequence ID" value="KGT73367.1"/>
    <property type="molecule type" value="Genomic_DNA"/>
</dbReference>
<dbReference type="RefSeq" id="WP_028160321.1">
    <property type="nucleotide sequence ID" value="NZ_JANUDC010000001.1"/>
</dbReference>
<protein>
    <submittedName>
        <fullName evidence="6">Multidrug transporter</fullName>
    </submittedName>
</protein>
<evidence type="ECO:0000313" key="7">
    <source>
        <dbReference type="Proteomes" id="UP000030377"/>
    </source>
</evidence>
<dbReference type="SUPFAM" id="SSF111369">
    <property type="entry name" value="HlyD-like secretion proteins"/>
    <property type="match status" value="1"/>
</dbReference>
<evidence type="ECO:0000256" key="1">
    <source>
        <dbReference type="ARBA" id="ARBA00009477"/>
    </source>
</evidence>
<dbReference type="InterPro" id="IPR058792">
    <property type="entry name" value="Beta-barrel_RND_2"/>
</dbReference>
<dbReference type="eggNOG" id="COG0845">
    <property type="taxonomic scope" value="Bacteria"/>
</dbReference>
<dbReference type="Proteomes" id="UP000030377">
    <property type="component" value="Unassembled WGS sequence"/>
</dbReference>
<dbReference type="Pfam" id="PF25967">
    <property type="entry name" value="RND-MFP_C"/>
    <property type="match status" value="1"/>
</dbReference>
<dbReference type="Gene3D" id="2.40.420.20">
    <property type="match status" value="1"/>
</dbReference>
<dbReference type="Gene3D" id="2.40.50.100">
    <property type="match status" value="1"/>
</dbReference>
<dbReference type="GO" id="GO:0015562">
    <property type="term" value="F:efflux transmembrane transporter activity"/>
    <property type="evidence" value="ECO:0007669"/>
    <property type="project" value="TreeGrafter"/>
</dbReference>
<gene>
    <name evidence="6" type="ORF">MA20_44875</name>
</gene>
<keyword evidence="2" id="KW-0175">Coiled coil</keyword>
<dbReference type="PANTHER" id="PTHR30469">
    <property type="entry name" value="MULTIDRUG RESISTANCE PROTEIN MDTA"/>
    <property type="match status" value="1"/>
</dbReference>
<comment type="caution">
    <text evidence="6">The sequence shown here is derived from an EMBL/GenBank/DDBJ whole genome shotgun (WGS) entry which is preliminary data.</text>
</comment>
<comment type="similarity">
    <text evidence="1">Belongs to the membrane fusion protein (MFP) (TC 8.A.1) family.</text>
</comment>
<dbReference type="AlphaFoldDB" id="A0A0A3XG15"/>
<dbReference type="InterPro" id="IPR006143">
    <property type="entry name" value="RND_pump_MFP"/>
</dbReference>
<dbReference type="Gene3D" id="2.40.30.170">
    <property type="match status" value="1"/>
</dbReference>
<evidence type="ECO:0000256" key="3">
    <source>
        <dbReference type="SAM" id="SignalP"/>
    </source>
</evidence>
<name>A0A0A3XG15_BRAJP</name>
<feature type="coiled-coil region" evidence="2">
    <location>
        <begin position="118"/>
        <end position="173"/>
    </location>
</feature>
<dbReference type="NCBIfam" id="TIGR01730">
    <property type="entry name" value="RND_mfp"/>
    <property type="match status" value="1"/>
</dbReference>
<dbReference type="Pfam" id="PF25954">
    <property type="entry name" value="Beta-barrel_RND_2"/>
    <property type="match status" value="1"/>
</dbReference>
<dbReference type="FunFam" id="1.10.287.470:FF:000037">
    <property type="entry name" value="Efflux transporter periplasmic adaptor subunit"/>
    <property type="match status" value="1"/>
</dbReference>
<dbReference type="Gene3D" id="1.10.287.470">
    <property type="entry name" value="Helix hairpin bin"/>
    <property type="match status" value="1"/>
</dbReference>
<evidence type="ECO:0000256" key="2">
    <source>
        <dbReference type="SAM" id="Coils"/>
    </source>
</evidence>
<evidence type="ECO:0000259" key="5">
    <source>
        <dbReference type="Pfam" id="PF25967"/>
    </source>
</evidence>
<sequence>MFVRSVLSSYSKLLAGVSLALMAAALAGCNDTVAEKAEPPRPVLVATAHYDAETPERSFVGTVRPRIESDLGFRVAGKVAKRLVEVGQTVEVGQPLATLDEVDLKLQAEQSVAEQTAATGVLAQAAAAEQRAKDLKAKGWTTDAQMDSSRAAADEARARLNRAERSVELTKNSLSYATLNADARGVVTATLIEPGQVVAAGQASIRVARFAEKEAVVAIPETLVGRAKSGAASVTLWSEPDKKYAAKLREIAPAADPATRTYLAKFSLPEADDKVSLGMTATLTLSDAATERVARLPLSALFNEGGKPSFYVVDDNGAVTLRPVVVKSYESNDVIITSGVEEGAKIVALGVQKLDPSQRVRIVSSLSF</sequence>
<organism evidence="6 7">
    <name type="scientific">Bradyrhizobium japonicum</name>
    <dbReference type="NCBI Taxonomy" id="375"/>
    <lineage>
        <taxon>Bacteria</taxon>
        <taxon>Pseudomonadati</taxon>
        <taxon>Pseudomonadota</taxon>
        <taxon>Alphaproteobacteria</taxon>
        <taxon>Hyphomicrobiales</taxon>
        <taxon>Nitrobacteraceae</taxon>
        <taxon>Bradyrhizobium</taxon>
    </lineage>
</organism>
<feature type="domain" description="CusB-like beta-barrel" evidence="4">
    <location>
        <begin position="216"/>
        <end position="288"/>
    </location>
</feature>
<dbReference type="PANTHER" id="PTHR30469:SF18">
    <property type="entry name" value="RESISTANCE-NODULATION-CELL DIVISION (RND) EFFLUX MEMBRANE FUSION PROTEIN-RELATED"/>
    <property type="match status" value="1"/>
</dbReference>
<feature type="chain" id="PRO_5002004791" evidence="3">
    <location>
        <begin position="28"/>
        <end position="368"/>
    </location>
</feature>
<evidence type="ECO:0000259" key="4">
    <source>
        <dbReference type="Pfam" id="PF25954"/>
    </source>
</evidence>
<proteinExistence type="inferred from homology"/>
<dbReference type="GO" id="GO:1990281">
    <property type="term" value="C:efflux pump complex"/>
    <property type="evidence" value="ECO:0007669"/>
    <property type="project" value="TreeGrafter"/>
</dbReference>